<dbReference type="GO" id="GO:0015824">
    <property type="term" value="P:proline transport"/>
    <property type="evidence" value="ECO:0007669"/>
    <property type="project" value="UniProtKB-UniRule"/>
</dbReference>
<keyword evidence="11 14" id="KW-0739">Sodium transport</keyword>
<evidence type="ECO:0000256" key="5">
    <source>
        <dbReference type="ARBA" id="ARBA00022692"/>
    </source>
</evidence>
<evidence type="ECO:0000256" key="1">
    <source>
        <dbReference type="ARBA" id="ARBA00004651"/>
    </source>
</evidence>
<feature type="transmembrane region" description="Helical" evidence="14">
    <location>
        <begin position="475"/>
        <end position="493"/>
    </location>
</feature>
<dbReference type="InterPro" id="IPR018212">
    <property type="entry name" value="Na/solute_symporter_CS"/>
</dbReference>
<name>A0A8I0DVM1_9FIRM</name>
<proteinExistence type="inferred from homology"/>
<dbReference type="EMBL" id="JACOOX010000006">
    <property type="protein sequence ID" value="MBC5663597.1"/>
    <property type="molecule type" value="Genomic_DNA"/>
</dbReference>
<evidence type="ECO:0000256" key="12">
    <source>
        <dbReference type="ARBA" id="ARBA00033708"/>
    </source>
</evidence>
<dbReference type="GO" id="GO:0005298">
    <property type="term" value="F:proline:sodium symporter activity"/>
    <property type="evidence" value="ECO:0007669"/>
    <property type="project" value="UniProtKB-UniRule"/>
</dbReference>
<reference evidence="15 16" key="1">
    <citation type="submission" date="2020-08" db="EMBL/GenBank/DDBJ databases">
        <title>Genome public.</title>
        <authorList>
            <person name="Liu C."/>
            <person name="Sun Q."/>
        </authorList>
    </citation>
    <scope>NUCLEOTIDE SEQUENCE [LARGE SCALE GENOMIC DNA]</scope>
    <source>
        <strain evidence="15 16">NSJ-10</strain>
    </source>
</reference>
<feature type="transmembrane region" description="Helical" evidence="14">
    <location>
        <begin position="417"/>
        <end position="437"/>
    </location>
</feature>
<dbReference type="CDD" id="cd11475">
    <property type="entry name" value="SLC5sbd_PutP"/>
    <property type="match status" value="1"/>
</dbReference>
<evidence type="ECO:0000256" key="14">
    <source>
        <dbReference type="RuleBase" id="RU366012"/>
    </source>
</evidence>
<keyword evidence="4 14" id="KW-1003">Cell membrane</keyword>
<dbReference type="Pfam" id="PF00474">
    <property type="entry name" value="SSF"/>
    <property type="match status" value="1"/>
</dbReference>
<gene>
    <name evidence="15" type="ORF">H8S09_12070</name>
</gene>
<dbReference type="InterPro" id="IPR001734">
    <property type="entry name" value="Na/solute_symporter"/>
</dbReference>
<keyword evidence="6 14" id="KW-0769">Symport</keyword>
<evidence type="ECO:0000256" key="13">
    <source>
        <dbReference type="RuleBase" id="RU362091"/>
    </source>
</evidence>
<evidence type="ECO:0000313" key="16">
    <source>
        <dbReference type="Proteomes" id="UP000615234"/>
    </source>
</evidence>
<keyword evidence="14" id="KW-0029">Amino-acid transport</keyword>
<evidence type="ECO:0000256" key="2">
    <source>
        <dbReference type="ARBA" id="ARBA00006434"/>
    </source>
</evidence>
<keyword evidence="3 14" id="KW-0813">Transport</keyword>
<dbReference type="GO" id="GO:0031402">
    <property type="term" value="F:sodium ion binding"/>
    <property type="evidence" value="ECO:0007669"/>
    <property type="project" value="UniProtKB-UniRule"/>
</dbReference>
<feature type="transmembrane region" description="Helical" evidence="14">
    <location>
        <begin position="160"/>
        <end position="178"/>
    </location>
</feature>
<dbReference type="InterPro" id="IPR011851">
    <property type="entry name" value="Na/Pro_symporter"/>
</dbReference>
<evidence type="ECO:0000256" key="7">
    <source>
        <dbReference type="ARBA" id="ARBA00022989"/>
    </source>
</evidence>
<dbReference type="InterPro" id="IPR050277">
    <property type="entry name" value="Sodium:Solute_Symporter"/>
</dbReference>
<feature type="transmembrane region" description="Helical" evidence="14">
    <location>
        <begin position="444"/>
        <end position="463"/>
    </location>
</feature>
<keyword evidence="10 14" id="KW-0472">Membrane</keyword>
<feature type="transmembrane region" description="Helical" evidence="14">
    <location>
        <begin position="126"/>
        <end position="148"/>
    </location>
</feature>
<dbReference type="PANTHER" id="PTHR48086:SF3">
    <property type="entry name" value="SODIUM_PROLINE SYMPORTER"/>
    <property type="match status" value="1"/>
</dbReference>
<dbReference type="PROSITE" id="PS50283">
    <property type="entry name" value="NA_SOLUT_SYMP_3"/>
    <property type="match status" value="1"/>
</dbReference>
<keyword evidence="9 14" id="KW-0406">Ion transport</keyword>
<feature type="transmembrane region" description="Helical" evidence="14">
    <location>
        <begin position="287"/>
        <end position="307"/>
    </location>
</feature>
<protein>
    <recommendedName>
        <fullName evidence="14">Sodium/proline symporter</fullName>
    </recommendedName>
    <alternativeName>
        <fullName evidence="14">Proline permease</fullName>
    </alternativeName>
</protein>
<feature type="transmembrane region" description="Helical" evidence="14">
    <location>
        <begin position="190"/>
        <end position="209"/>
    </location>
</feature>
<feature type="transmembrane region" description="Helical" evidence="14">
    <location>
        <begin position="388"/>
        <end position="405"/>
    </location>
</feature>
<comment type="function">
    <text evidence="14">Catalyzes the sodium-dependent uptake of extracellular L-proline.</text>
</comment>
<comment type="catalytic activity">
    <reaction evidence="12">
        <text>L-proline(in) + Na(+)(in) = L-proline(out) + Na(+)(out)</text>
        <dbReference type="Rhea" id="RHEA:28967"/>
        <dbReference type="ChEBI" id="CHEBI:29101"/>
        <dbReference type="ChEBI" id="CHEBI:60039"/>
    </reaction>
</comment>
<evidence type="ECO:0000256" key="8">
    <source>
        <dbReference type="ARBA" id="ARBA00023053"/>
    </source>
</evidence>
<evidence type="ECO:0000256" key="4">
    <source>
        <dbReference type="ARBA" id="ARBA00022475"/>
    </source>
</evidence>
<evidence type="ECO:0000256" key="3">
    <source>
        <dbReference type="ARBA" id="ARBA00022448"/>
    </source>
</evidence>
<feature type="transmembrane region" description="Helical" evidence="14">
    <location>
        <begin position="7"/>
        <end position="27"/>
    </location>
</feature>
<evidence type="ECO:0000256" key="11">
    <source>
        <dbReference type="ARBA" id="ARBA00023201"/>
    </source>
</evidence>
<keyword evidence="5 14" id="KW-0812">Transmembrane</keyword>
<feature type="transmembrane region" description="Helical" evidence="14">
    <location>
        <begin position="244"/>
        <end position="266"/>
    </location>
</feature>
<comment type="caution">
    <text evidence="15">The sequence shown here is derived from an EMBL/GenBank/DDBJ whole genome shotgun (WGS) entry which is preliminary data.</text>
</comment>
<dbReference type="Proteomes" id="UP000615234">
    <property type="component" value="Unassembled WGS sequence"/>
</dbReference>
<keyword evidence="7 14" id="KW-1133">Transmembrane helix</keyword>
<comment type="subcellular location">
    <subcellularLocation>
        <location evidence="1 14">Cell membrane</location>
        <topology evidence="1 14">Multi-pass membrane protein</topology>
    </subcellularLocation>
</comment>
<evidence type="ECO:0000256" key="9">
    <source>
        <dbReference type="ARBA" id="ARBA00023065"/>
    </source>
</evidence>
<dbReference type="PROSITE" id="PS00456">
    <property type="entry name" value="NA_SOLUT_SYMP_1"/>
    <property type="match status" value="1"/>
</dbReference>
<dbReference type="PANTHER" id="PTHR48086">
    <property type="entry name" value="SODIUM/PROLINE SYMPORTER-RELATED"/>
    <property type="match status" value="1"/>
</dbReference>
<keyword evidence="16" id="KW-1185">Reference proteome</keyword>
<dbReference type="Gene3D" id="1.20.1730.10">
    <property type="entry name" value="Sodium/glucose cotransporter"/>
    <property type="match status" value="1"/>
</dbReference>
<evidence type="ECO:0000256" key="10">
    <source>
        <dbReference type="ARBA" id="ARBA00023136"/>
    </source>
</evidence>
<comment type="similarity">
    <text evidence="2 13">Belongs to the sodium:solute symporter (SSF) (TC 2.A.21) family.</text>
</comment>
<dbReference type="AlphaFoldDB" id="A0A8I0DVM1"/>
<accession>A0A8I0DVM1</accession>
<organism evidence="15 16">
    <name type="scientific">Coprococcus hominis</name>
    <name type="common">ex Liu et al. 2022</name>
    <dbReference type="NCBI Taxonomy" id="2763039"/>
    <lineage>
        <taxon>Bacteria</taxon>
        <taxon>Bacillati</taxon>
        <taxon>Bacillota</taxon>
        <taxon>Clostridia</taxon>
        <taxon>Lachnospirales</taxon>
        <taxon>Lachnospiraceae</taxon>
        <taxon>Coprococcus</taxon>
    </lineage>
</organism>
<dbReference type="NCBIfam" id="TIGR00813">
    <property type="entry name" value="sss"/>
    <property type="match status" value="1"/>
</dbReference>
<feature type="transmembrane region" description="Helical" evidence="14">
    <location>
        <begin position="327"/>
        <end position="352"/>
    </location>
</feature>
<feature type="transmembrane region" description="Helical" evidence="14">
    <location>
        <begin position="69"/>
        <end position="95"/>
    </location>
</feature>
<evidence type="ECO:0000256" key="6">
    <source>
        <dbReference type="ARBA" id="ARBA00022847"/>
    </source>
</evidence>
<keyword evidence="8 14" id="KW-0915">Sodium</keyword>
<dbReference type="InterPro" id="IPR038377">
    <property type="entry name" value="Na/Glc_symporter_sf"/>
</dbReference>
<sequence length="511" mass="54615">MFMTTNFFIMLAIVVYLAIMLVIGFVYSKRNNSTEDFYLGGRKMGPLVTAMSAEASDMSSWLLMGLPGVAYLSGICDAAWTAIGLAVGTWLNWFFVSRKLRRYSNNIGAITVPDFFAKRFHDKNNVITALSALVIIIFFIPYTASGFAACGKLFNSLFGINYQVAMMLSALLIVGYTITGGFNAVCVTDLVQSIVMTGALAIVLIYGISRAGGWTAVMDNAAALPGYLSLTSTFDVASGSEVKYNFLTIFSTAAWGLGYFGMPHILVRFMAIEDEKKLVLSRRIASVWVVIAMTAGVLIGIVGLGMTKAGALDTLTGSNSETIIVRIAGIISQHNALTALIAGIILAGILAATMSTADSQMLAAASGVSQNIVHDFLKIKISEKTNLLIARLTIVGIAIVSIFLARNPDSSVFKIVSFAWAGFGGAFGAVVLCSLFWKRCNLAGAIAGIISGGATVFIWKYLVRPLGGILDIYELLPAFIVSLIFIIVVSLLTKAPDEEIVREFEAAGKKA</sequence>
<dbReference type="GO" id="GO:0005886">
    <property type="term" value="C:plasma membrane"/>
    <property type="evidence" value="ECO:0007669"/>
    <property type="project" value="UniProtKB-SubCell"/>
</dbReference>
<evidence type="ECO:0000313" key="15">
    <source>
        <dbReference type="EMBL" id="MBC5663597.1"/>
    </source>
</evidence>